<gene>
    <name evidence="1" type="ORF">AUC69_02980</name>
</gene>
<dbReference type="AlphaFoldDB" id="A0A1E3VMP8"/>
<evidence type="ECO:0000313" key="1">
    <source>
        <dbReference type="EMBL" id="ODR94794.1"/>
    </source>
</evidence>
<dbReference type="EMBL" id="LPWF01000035">
    <property type="protein sequence ID" value="ODR94794.1"/>
    <property type="molecule type" value="Genomic_DNA"/>
</dbReference>
<protein>
    <submittedName>
        <fullName evidence="1">Uncharacterized protein</fullName>
    </submittedName>
</protein>
<evidence type="ECO:0000313" key="2">
    <source>
        <dbReference type="Proteomes" id="UP000094472"/>
    </source>
</evidence>
<name>A0A1E3VMP8_9HYPH</name>
<organism evidence="1 2">
    <name type="scientific">Methyloceanibacter superfactus</name>
    <dbReference type="NCBI Taxonomy" id="1774969"/>
    <lineage>
        <taxon>Bacteria</taxon>
        <taxon>Pseudomonadati</taxon>
        <taxon>Pseudomonadota</taxon>
        <taxon>Alphaproteobacteria</taxon>
        <taxon>Hyphomicrobiales</taxon>
        <taxon>Hyphomicrobiaceae</taxon>
        <taxon>Methyloceanibacter</taxon>
    </lineage>
</organism>
<keyword evidence="2" id="KW-1185">Reference proteome</keyword>
<sequence>MIVASIGVSAPHAGNRSLTDNGAYPHITVTSQYDPTQSISAPVRRLPKGDQVRLPGGTWVWCGINCYHTLRNATVDFWRRYDAPVTLP</sequence>
<comment type="caution">
    <text evidence="1">The sequence shown here is derived from an EMBL/GenBank/DDBJ whole genome shotgun (WGS) entry which is preliminary data.</text>
</comment>
<accession>A0A1E3VMP8</accession>
<reference evidence="1 2" key="1">
    <citation type="journal article" date="2016" name="Environ. Microbiol.">
        <title>New Methyloceanibacter diversity from North Sea sediments includes methanotroph containing solely the soluble methane monooxygenase.</title>
        <authorList>
            <person name="Vekeman B."/>
            <person name="Kerckhof F.M."/>
            <person name="Cremers G."/>
            <person name="de Vos P."/>
            <person name="Vandamme P."/>
            <person name="Boon N."/>
            <person name="Op den Camp H.J."/>
            <person name="Heylen K."/>
        </authorList>
    </citation>
    <scope>NUCLEOTIDE SEQUENCE [LARGE SCALE GENOMIC DNA]</scope>
    <source>
        <strain evidence="1 2">R-67175</strain>
    </source>
</reference>
<dbReference type="Proteomes" id="UP000094472">
    <property type="component" value="Unassembled WGS sequence"/>
</dbReference>
<proteinExistence type="predicted"/>